<keyword evidence="5 6" id="KW-0472">Membrane</keyword>
<feature type="transmembrane region" description="Helical" evidence="6">
    <location>
        <begin position="54"/>
        <end position="76"/>
    </location>
</feature>
<comment type="similarity">
    <text evidence="2">Belongs to the major facilitator superfamily. Sugar transporter (TC 2.A.1.1) family.</text>
</comment>
<comment type="caution">
    <text evidence="8">The sequence shown here is derived from an EMBL/GenBank/DDBJ whole genome shotgun (WGS) entry which is preliminary data.</text>
</comment>
<keyword evidence="3 6" id="KW-0812">Transmembrane</keyword>
<protein>
    <recommendedName>
        <fullName evidence="7">Major facilitator superfamily (MFS) profile domain-containing protein</fullName>
    </recommendedName>
</protein>
<feature type="transmembrane region" description="Helical" evidence="6">
    <location>
        <begin position="82"/>
        <end position="103"/>
    </location>
</feature>
<dbReference type="PROSITE" id="PS50850">
    <property type="entry name" value="MFS"/>
    <property type="match status" value="1"/>
</dbReference>
<dbReference type="Pfam" id="PF00083">
    <property type="entry name" value="Sugar_tr"/>
    <property type="match status" value="1"/>
</dbReference>
<feature type="transmembrane region" description="Helical" evidence="6">
    <location>
        <begin position="20"/>
        <end position="42"/>
    </location>
</feature>
<evidence type="ECO:0000256" key="3">
    <source>
        <dbReference type="ARBA" id="ARBA00022692"/>
    </source>
</evidence>
<evidence type="ECO:0000256" key="5">
    <source>
        <dbReference type="ARBA" id="ARBA00023136"/>
    </source>
</evidence>
<dbReference type="Proteomes" id="UP000310066">
    <property type="component" value="Unassembled WGS sequence"/>
</dbReference>
<dbReference type="GO" id="GO:0016020">
    <property type="term" value="C:membrane"/>
    <property type="evidence" value="ECO:0007669"/>
    <property type="project" value="UniProtKB-SubCell"/>
</dbReference>
<organism evidence="8 9">
    <name type="scientific">Friedmanniomyces endolithicus</name>
    <dbReference type="NCBI Taxonomy" id="329885"/>
    <lineage>
        <taxon>Eukaryota</taxon>
        <taxon>Fungi</taxon>
        <taxon>Dikarya</taxon>
        <taxon>Ascomycota</taxon>
        <taxon>Pezizomycotina</taxon>
        <taxon>Dothideomycetes</taxon>
        <taxon>Dothideomycetidae</taxon>
        <taxon>Mycosphaerellales</taxon>
        <taxon>Teratosphaeriaceae</taxon>
        <taxon>Friedmanniomyces</taxon>
    </lineage>
</organism>
<proteinExistence type="inferred from homology"/>
<comment type="subcellular location">
    <subcellularLocation>
        <location evidence="1">Membrane</location>
        <topology evidence="1">Multi-pass membrane protein</topology>
    </subcellularLocation>
</comment>
<gene>
    <name evidence="8" type="ORF">B0A54_04258</name>
</gene>
<evidence type="ECO:0000259" key="7">
    <source>
        <dbReference type="PROSITE" id="PS50850"/>
    </source>
</evidence>
<dbReference type="AlphaFoldDB" id="A0A4U0V9K0"/>
<keyword evidence="4 6" id="KW-1133">Transmembrane helix</keyword>
<name>A0A4U0V9K0_9PEZI</name>
<accession>A0A4U0V9K0</accession>
<dbReference type="InterPro" id="IPR036259">
    <property type="entry name" value="MFS_trans_sf"/>
</dbReference>
<evidence type="ECO:0000256" key="4">
    <source>
        <dbReference type="ARBA" id="ARBA00022989"/>
    </source>
</evidence>
<dbReference type="OrthoDB" id="6612291at2759"/>
<evidence type="ECO:0000256" key="6">
    <source>
        <dbReference type="SAM" id="Phobius"/>
    </source>
</evidence>
<dbReference type="InterPro" id="IPR005828">
    <property type="entry name" value="MFS_sugar_transport-like"/>
</dbReference>
<dbReference type="PANTHER" id="PTHR48022:SF72">
    <property type="entry name" value="MAJOR FACILITATOR SUPERFAMILY (MFS) PROFILE DOMAIN-CONTAINING PROTEIN-RELATED"/>
    <property type="match status" value="1"/>
</dbReference>
<reference evidence="8 9" key="1">
    <citation type="submission" date="2017-03" db="EMBL/GenBank/DDBJ databases">
        <title>Genomes of endolithic fungi from Antarctica.</title>
        <authorList>
            <person name="Coleine C."/>
            <person name="Masonjones S."/>
            <person name="Stajich J.E."/>
        </authorList>
    </citation>
    <scope>NUCLEOTIDE SEQUENCE [LARGE SCALE GENOMIC DNA]</scope>
    <source>
        <strain evidence="8 9">CCFEE 5311</strain>
    </source>
</reference>
<evidence type="ECO:0000313" key="8">
    <source>
        <dbReference type="EMBL" id="TKA45162.1"/>
    </source>
</evidence>
<dbReference type="SUPFAM" id="SSF103473">
    <property type="entry name" value="MFS general substrate transporter"/>
    <property type="match status" value="1"/>
</dbReference>
<evidence type="ECO:0000256" key="2">
    <source>
        <dbReference type="ARBA" id="ARBA00010992"/>
    </source>
</evidence>
<sequence>MLMITILLSFGKPTTSTASIAFFFLYMLVFGATVNVVPWVWGPEILPLEARARGVAISVSSHWMWNFCIVMITPVLLNNIGWATYIIFTVLLAAFVPIVYFCYPETSRLSLESIDNLFLPADYQVRGGSISYDPAGKGATEYADSGEKV</sequence>
<dbReference type="PANTHER" id="PTHR48022">
    <property type="entry name" value="PLASTIDIC GLUCOSE TRANSPORTER 4"/>
    <property type="match status" value="1"/>
</dbReference>
<dbReference type="InterPro" id="IPR050360">
    <property type="entry name" value="MFS_Sugar_Transporters"/>
</dbReference>
<dbReference type="InterPro" id="IPR020846">
    <property type="entry name" value="MFS_dom"/>
</dbReference>
<dbReference type="EMBL" id="NAJP01000012">
    <property type="protein sequence ID" value="TKA45162.1"/>
    <property type="molecule type" value="Genomic_DNA"/>
</dbReference>
<evidence type="ECO:0000313" key="9">
    <source>
        <dbReference type="Proteomes" id="UP000310066"/>
    </source>
</evidence>
<dbReference type="Gene3D" id="1.20.1250.20">
    <property type="entry name" value="MFS general substrate transporter like domains"/>
    <property type="match status" value="1"/>
</dbReference>
<dbReference type="STRING" id="329885.A0A4U0V9K0"/>
<evidence type="ECO:0000256" key="1">
    <source>
        <dbReference type="ARBA" id="ARBA00004141"/>
    </source>
</evidence>
<feature type="domain" description="Major facilitator superfamily (MFS) profile" evidence="7">
    <location>
        <begin position="1"/>
        <end position="107"/>
    </location>
</feature>
<dbReference type="GO" id="GO:0005351">
    <property type="term" value="F:carbohydrate:proton symporter activity"/>
    <property type="evidence" value="ECO:0007669"/>
    <property type="project" value="TreeGrafter"/>
</dbReference>